<accession>A0A0B5HE12</accession>
<evidence type="ECO:0000313" key="3">
    <source>
        <dbReference type="Proteomes" id="UP000031803"/>
    </source>
</evidence>
<sequence length="65" mass="7146">MKLLKILGIILGSLLIGIIVVSVLPFLFAISIGLLVIGSAYTIYKIDSPEISELVEKMKQERESK</sequence>
<keyword evidence="1" id="KW-0812">Transmembrane</keyword>
<feature type="transmembrane region" description="Helical" evidence="1">
    <location>
        <begin position="6"/>
        <end position="37"/>
    </location>
</feature>
<keyword evidence="3" id="KW-1185">Reference proteome</keyword>
<gene>
    <name evidence="2" type="ORF">SBVP1_0072</name>
</gene>
<evidence type="ECO:0000313" key="2">
    <source>
        <dbReference type="EMBL" id="AJF40730.1"/>
    </source>
</evidence>
<dbReference type="GeneID" id="26625668"/>
<dbReference type="RefSeq" id="YP_009198590.1">
    <property type="nucleotide sequence ID" value="NC_028799.1"/>
</dbReference>
<dbReference type="EMBL" id="KP280062">
    <property type="protein sequence ID" value="AJF40730.1"/>
    <property type="molecule type" value="Genomic_DNA"/>
</dbReference>
<dbReference type="Proteomes" id="UP000031803">
    <property type="component" value="Segment"/>
</dbReference>
<evidence type="ECO:0000256" key="1">
    <source>
        <dbReference type="SAM" id="Phobius"/>
    </source>
</evidence>
<dbReference type="KEGG" id="vg:26625668"/>
<keyword evidence="1" id="KW-0472">Membrane</keyword>
<organism evidence="2 3">
    <name type="scientific">Vibrio phage phi 1</name>
    <dbReference type="NCBI Taxonomy" id="1589297"/>
    <lineage>
        <taxon>Viruses</taxon>
        <taxon>Duplodnaviria</taxon>
        <taxon>Heunggongvirae</taxon>
        <taxon>Uroviricota</taxon>
        <taxon>Caudoviricetes</taxon>
        <taxon>Schitoviridae</taxon>
        <taxon>Pacinivirus</taxon>
        <taxon>Pacinivirus phi1</taxon>
    </lineage>
</organism>
<name>A0A0B5HE12_9CAUD</name>
<reference evidence="2 3" key="1">
    <citation type="submission" date="2014-12" db="EMBL/GenBank/DDBJ databases">
        <title>Complete genome sequences of three Vibrio cholerae specific bacteriophages.</title>
        <authorList>
            <person name="Bhandare S.G."/>
            <person name="Warry A."/>
            <person name="Emes R.D."/>
            <person name="Hooton S.P.T."/>
            <person name="Barrow P.A."/>
            <person name="Atterbury R.J."/>
        </authorList>
    </citation>
    <scope>NUCLEOTIDE SEQUENCE [LARGE SCALE GENOMIC DNA]</scope>
</reference>
<proteinExistence type="predicted"/>
<keyword evidence="1" id="KW-1133">Transmembrane helix</keyword>
<protein>
    <submittedName>
        <fullName evidence="2">Uncharacterized protein</fullName>
    </submittedName>
</protein>